<evidence type="ECO:0000313" key="3">
    <source>
        <dbReference type="EMBL" id="PXZ40364.1"/>
    </source>
</evidence>
<protein>
    <submittedName>
        <fullName evidence="3">Prevent-host-death family protein</fullName>
    </submittedName>
    <submittedName>
        <fullName evidence="2">Type II toxin-antitoxin system Phd/YefM family antitoxin</fullName>
    </submittedName>
</protein>
<dbReference type="AlphaFoldDB" id="A0AAE5TJ26"/>
<comment type="similarity">
    <text evidence="1">Belongs to the phD/YefM antitoxin family.</text>
</comment>
<comment type="caution">
    <text evidence="3">The sequence shown here is derived from an EMBL/GenBank/DDBJ whole genome shotgun (WGS) entry which is preliminary data.</text>
</comment>
<evidence type="ECO:0000313" key="2">
    <source>
        <dbReference type="EMBL" id="MEE6040515.1"/>
    </source>
</evidence>
<name>A0AAE5TJ26_AVIPA</name>
<sequence>MAITVTSKEFNQRASYVLKLSETQPVFITKWGKIVSVLSNYRDYRKTQSEPSFEELFGQPTPPVSDKDIEDFDQILTEIRKNTHIREVELD</sequence>
<keyword evidence="5" id="KW-1185">Reference proteome</keyword>
<organism evidence="3 4">
    <name type="scientific">Avibacterium paragallinarum</name>
    <name type="common">Haemophilus gallinarum</name>
    <dbReference type="NCBI Taxonomy" id="728"/>
    <lineage>
        <taxon>Bacteria</taxon>
        <taxon>Pseudomonadati</taxon>
        <taxon>Pseudomonadota</taxon>
        <taxon>Gammaproteobacteria</taxon>
        <taxon>Pasteurellales</taxon>
        <taxon>Pasteurellaceae</taxon>
        <taxon>Avibacterium</taxon>
    </lineage>
</organism>
<evidence type="ECO:0000256" key="1">
    <source>
        <dbReference type="ARBA" id="ARBA00009981"/>
    </source>
</evidence>
<accession>A0AAE5TJ26</accession>
<proteinExistence type="inferred from homology"/>
<dbReference type="Proteomes" id="UP000247594">
    <property type="component" value="Unassembled WGS sequence"/>
</dbReference>
<reference evidence="2 5" key="2">
    <citation type="journal article" date="2022" name="Front. Microbiol.">
        <title>Commensal bacteria contribute to the growth of multidrug-resistant Avibacterium paragallinarum in chickens.</title>
        <authorList>
            <person name="Zhu J."/>
            <person name="Chen Y."/>
            <person name="Wu Y."/>
            <person name="Wang Y."/>
            <person name="Zhu K."/>
        </authorList>
    </citation>
    <scope>NUCLEOTIDE SEQUENCE [LARGE SCALE GENOMIC DNA]</scope>
    <source>
        <strain evidence="2 5">AV25</strain>
    </source>
</reference>
<dbReference type="SUPFAM" id="SSF143120">
    <property type="entry name" value="YefM-like"/>
    <property type="match status" value="1"/>
</dbReference>
<reference evidence="2" key="3">
    <citation type="submission" date="2022-05" db="EMBL/GenBank/DDBJ databases">
        <authorList>
            <person name="Chen Y."/>
            <person name="Zhu J."/>
            <person name="Zhu K."/>
        </authorList>
    </citation>
    <scope>NUCLEOTIDE SEQUENCE</scope>
    <source>
        <strain evidence="2">AV25</strain>
    </source>
</reference>
<gene>
    <name evidence="3" type="ORF">DM482_01895</name>
    <name evidence="2" type="ORF">M5S13_01240</name>
</gene>
<dbReference type="EMBL" id="QJPJ01000002">
    <property type="protein sequence ID" value="PXZ40364.1"/>
    <property type="molecule type" value="Genomic_DNA"/>
</dbReference>
<reference evidence="3 4" key="1">
    <citation type="submission" date="2018-06" db="EMBL/GenBank/DDBJ databases">
        <authorList>
            <person name="Teymurazov M."/>
            <person name="Kislichkina A."/>
            <person name="Abaymova A."/>
            <person name="Mukhina T."/>
            <person name="Mayskaya N."/>
            <person name="Svetoch E."/>
            <person name="Bogun A."/>
        </authorList>
    </citation>
    <scope>NUCLEOTIDE SEQUENCE [LARGE SCALE GENOMIC DNA]</scope>
    <source>
        <strain evidence="3 4">SCPM-O-B-8406</strain>
    </source>
</reference>
<dbReference type="InterPro" id="IPR036165">
    <property type="entry name" value="YefM-like_sf"/>
</dbReference>
<evidence type="ECO:0000313" key="4">
    <source>
        <dbReference type="Proteomes" id="UP000247594"/>
    </source>
</evidence>
<dbReference type="Proteomes" id="UP001347884">
    <property type="component" value="Unassembled WGS sequence"/>
</dbReference>
<dbReference type="RefSeq" id="WP_110478603.1">
    <property type="nucleotide sequence ID" value="NZ_CP081939.1"/>
</dbReference>
<evidence type="ECO:0000313" key="5">
    <source>
        <dbReference type="Proteomes" id="UP001347884"/>
    </source>
</evidence>
<dbReference type="EMBL" id="JAMDKF010000002">
    <property type="protein sequence ID" value="MEE6040515.1"/>
    <property type="molecule type" value="Genomic_DNA"/>
</dbReference>